<dbReference type="InterPro" id="IPR055377">
    <property type="entry name" value="GH3_M"/>
</dbReference>
<protein>
    <submittedName>
        <fullName evidence="3">GH3 auxin-responsive promoter family protein</fullName>
    </submittedName>
</protein>
<dbReference type="PANTHER" id="PTHR31901:SF9">
    <property type="entry name" value="GH3 DOMAIN-CONTAINING PROTEIN"/>
    <property type="match status" value="1"/>
</dbReference>
<dbReference type="PANTHER" id="PTHR31901">
    <property type="entry name" value="GH3 DOMAIN-CONTAINING PROTEIN"/>
    <property type="match status" value="1"/>
</dbReference>
<keyword evidence="4" id="KW-1185">Reference proteome</keyword>
<gene>
    <name evidence="3" type="ORF">GCM10023184_42820</name>
</gene>
<sequence length="511" mass="58997">MARIIDLKLPKALAAALRIPQNDPRRQQLRVLKKLLRKARFTEFGQQYRFDDILHSKLPDRQFQANVPVHDYNSIYEQWWKKTLEGVPDVTWPGKIKYYALSSGTSDAASKYIPVTKEMLRSNRVNYLRQWLSLMSYEHLPRNSVTKGFLMMSGATDLQKGAAGWYAGDLSGILAKNKPFWFQTFYKPGGRIAKIKDWNEKLHEIVEHAKEWDIGYIVGVPAWCQMCMEMIVEHYKVKTIHDIWPNLGFFVHGGVAFEPYKKGFEKLLAKPIVYIENYLSSEGFIGFKAREHAQGMQLILDNNIFMEFVPFDENNFDADGKMVENPKAYMIHEVEEGREYALLMSTNAGAWRYLIGDTLRFVNKEKAEVVITGRTKHFLSLVGEHLSVENMNRAIQLVSEELNISIPEYGVVGFPYEGLFAHKWYVACNDDVPEELLAQKIDGYLCQLNDDYAVERGSALKAVLLQRLPEEAFLKFMEKEGKLGSQHKFPRVLKGKMLQEWNQFLAEIGKK</sequence>
<dbReference type="Pfam" id="PF23572">
    <property type="entry name" value="GH3_C"/>
    <property type="match status" value="1"/>
</dbReference>
<comment type="caution">
    <text evidence="3">The sequence shown here is derived from an EMBL/GenBank/DDBJ whole genome shotgun (WGS) entry which is preliminary data.</text>
</comment>
<dbReference type="Pfam" id="PF03321">
    <property type="entry name" value="GH3"/>
    <property type="match status" value="1"/>
</dbReference>
<evidence type="ECO:0000259" key="2">
    <source>
        <dbReference type="Pfam" id="PF23572"/>
    </source>
</evidence>
<dbReference type="RefSeq" id="WP_345258003.1">
    <property type="nucleotide sequence ID" value="NZ_BAABGY010000016.1"/>
</dbReference>
<evidence type="ECO:0000313" key="3">
    <source>
        <dbReference type="EMBL" id="GAA4342968.1"/>
    </source>
</evidence>
<evidence type="ECO:0000313" key="4">
    <source>
        <dbReference type="Proteomes" id="UP001501725"/>
    </source>
</evidence>
<name>A0ABP8HR64_9BACT</name>
<dbReference type="InterPro" id="IPR004993">
    <property type="entry name" value="GH3"/>
</dbReference>
<organism evidence="3 4">
    <name type="scientific">Flaviaesturariibacter amylovorans</name>
    <dbReference type="NCBI Taxonomy" id="1084520"/>
    <lineage>
        <taxon>Bacteria</taxon>
        <taxon>Pseudomonadati</taxon>
        <taxon>Bacteroidota</taxon>
        <taxon>Chitinophagia</taxon>
        <taxon>Chitinophagales</taxon>
        <taxon>Chitinophagaceae</taxon>
        <taxon>Flaviaestuariibacter</taxon>
    </lineage>
</organism>
<dbReference type="Pfam" id="PF23571">
    <property type="entry name" value="GH3_M"/>
    <property type="match status" value="1"/>
</dbReference>
<feature type="domain" description="GH3 middle" evidence="1">
    <location>
        <begin position="298"/>
        <end position="363"/>
    </location>
</feature>
<proteinExistence type="predicted"/>
<evidence type="ECO:0000259" key="1">
    <source>
        <dbReference type="Pfam" id="PF23571"/>
    </source>
</evidence>
<reference evidence="4" key="1">
    <citation type="journal article" date="2019" name="Int. J. Syst. Evol. Microbiol.">
        <title>The Global Catalogue of Microorganisms (GCM) 10K type strain sequencing project: providing services to taxonomists for standard genome sequencing and annotation.</title>
        <authorList>
            <consortium name="The Broad Institute Genomics Platform"/>
            <consortium name="The Broad Institute Genome Sequencing Center for Infectious Disease"/>
            <person name="Wu L."/>
            <person name="Ma J."/>
        </authorList>
    </citation>
    <scope>NUCLEOTIDE SEQUENCE [LARGE SCALE GENOMIC DNA]</scope>
    <source>
        <strain evidence="4">JCM 17919</strain>
    </source>
</reference>
<feature type="domain" description="GH3 C-terminal" evidence="2">
    <location>
        <begin position="394"/>
        <end position="494"/>
    </location>
</feature>
<dbReference type="EMBL" id="BAABGY010000016">
    <property type="protein sequence ID" value="GAA4342968.1"/>
    <property type="molecule type" value="Genomic_DNA"/>
</dbReference>
<dbReference type="InterPro" id="IPR055378">
    <property type="entry name" value="GH3_C"/>
</dbReference>
<accession>A0ABP8HR64</accession>
<dbReference type="Proteomes" id="UP001501725">
    <property type="component" value="Unassembled WGS sequence"/>
</dbReference>